<keyword evidence="6 9" id="KW-0472">Membrane</keyword>
<feature type="transmembrane region" description="Helical" evidence="9">
    <location>
        <begin position="115"/>
        <end position="144"/>
    </location>
</feature>
<evidence type="ECO:0000256" key="3">
    <source>
        <dbReference type="ARBA" id="ARBA00018873"/>
    </source>
</evidence>
<keyword evidence="11" id="KW-1185">Reference proteome</keyword>
<dbReference type="PRINTS" id="PR00751">
    <property type="entry name" value="THYROLIBRINR"/>
</dbReference>
<keyword evidence="8" id="KW-0297">G-protein coupled receptor</keyword>
<dbReference type="PRINTS" id="PR01846">
    <property type="entry name" value="TRHRFAMILY"/>
</dbReference>
<comment type="function">
    <text evidence="1">Receptor for thyrotropin-releasing hormone (TRH). Upon ligand binding, this G-protein-coupled receptor triggers activation of the phosphatidylinositol (IP3)-calcium-protein kinase C (PKC) pathway.</text>
</comment>
<keyword evidence="5 9" id="KW-1133">Transmembrane helix</keyword>
<dbReference type="RefSeq" id="XP_014663378.1">
    <property type="nucleotide sequence ID" value="XM_014807892.1"/>
</dbReference>
<dbReference type="InterPro" id="IPR002120">
    <property type="entry name" value="TRH_rcpt_1"/>
</dbReference>
<dbReference type="PANTHER" id="PTHR46061:SF3">
    <property type="entry name" value="THYROTROPIN-RELEASING HORMONE RECEPTOR"/>
    <property type="match status" value="1"/>
</dbReference>
<feature type="transmembrane region" description="Helical" evidence="9">
    <location>
        <begin position="165"/>
        <end position="184"/>
    </location>
</feature>
<evidence type="ECO:0000256" key="9">
    <source>
        <dbReference type="SAM" id="Phobius"/>
    </source>
</evidence>
<evidence type="ECO:0000256" key="5">
    <source>
        <dbReference type="ARBA" id="ARBA00022989"/>
    </source>
</evidence>
<dbReference type="SMART" id="SM01381">
    <property type="entry name" value="7TM_GPCR_Srsx"/>
    <property type="match status" value="1"/>
</dbReference>
<dbReference type="InterPro" id="IPR017452">
    <property type="entry name" value="GPCR_Rhodpsn_7TM"/>
</dbReference>
<feature type="transmembrane region" description="Helical" evidence="9">
    <location>
        <begin position="313"/>
        <end position="335"/>
    </location>
</feature>
<protein>
    <recommendedName>
        <fullName evidence="3">Thyrotropin-releasing hormone receptor</fullName>
    </recommendedName>
    <alternativeName>
        <fullName evidence="7">Thyroliberin receptor</fullName>
    </alternativeName>
</protein>
<dbReference type="InterPro" id="IPR000276">
    <property type="entry name" value="GPCR_Rhodpsn"/>
</dbReference>
<gene>
    <name evidence="12" type="primary">LOC106806050</name>
</gene>
<organism evidence="11 12">
    <name type="scientific">Priapulus caudatus</name>
    <name type="common">Priapulid worm</name>
    <dbReference type="NCBI Taxonomy" id="37621"/>
    <lineage>
        <taxon>Eukaryota</taxon>
        <taxon>Metazoa</taxon>
        <taxon>Ecdysozoa</taxon>
        <taxon>Scalidophora</taxon>
        <taxon>Priapulida</taxon>
        <taxon>Priapulimorpha</taxon>
        <taxon>Priapulimorphida</taxon>
        <taxon>Priapulidae</taxon>
        <taxon>Priapulus</taxon>
    </lineage>
</organism>
<evidence type="ECO:0000313" key="11">
    <source>
        <dbReference type="Proteomes" id="UP000695022"/>
    </source>
</evidence>
<dbReference type="PRINTS" id="PR00237">
    <property type="entry name" value="GPCRRHODOPSN"/>
</dbReference>
<proteinExistence type="inferred from homology"/>
<feature type="transmembrane region" description="Helical" evidence="9">
    <location>
        <begin position="47"/>
        <end position="71"/>
    </location>
</feature>
<keyword evidence="4 8" id="KW-0812">Transmembrane</keyword>
<dbReference type="Gene3D" id="1.20.1070.10">
    <property type="entry name" value="Rhodopsin 7-helix transmembrane proteins"/>
    <property type="match status" value="1"/>
</dbReference>
<keyword evidence="8" id="KW-0675">Receptor</keyword>
<feature type="transmembrane region" description="Helical" evidence="9">
    <location>
        <begin position="213"/>
        <end position="237"/>
    </location>
</feature>
<feature type="transmembrane region" description="Helical" evidence="9">
    <location>
        <begin position="273"/>
        <end position="293"/>
    </location>
</feature>
<comment type="similarity">
    <text evidence="8">Belongs to the G-protein coupled receptor 1 family.</text>
</comment>
<evidence type="ECO:0000259" key="10">
    <source>
        <dbReference type="PROSITE" id="PS50262"/>
    </source>
</evidence>
<dbReference type="PROSITE" id="PS50262">
    <property type="entry name" value="G_PROTEIN_RECEP_F1_2"/>
    <property type="match status" value="1"/>
</dbReference>
<evidence type="ECO:0000313" key="12">
    <source>
        <dbReference type="RefSeq" id="XP_014663378.1"/>
    </source>
</evidence>
<dbReference type="SUPFAM" id="SSF81321">
    <property type="entry name" value="Family A G protein-coupled receptor-like"/>
    <property type="match status" value="1"/>
</dbReference>
<reference evidence="12" key="1">
    <citation type="submission" date="2025-08" db="UniProtKB">
        <authorList>
            <consortium name="RefSeq"/>
        </authorList>
    </citation>
    <scope>IDENTIFICATION</scope>
</reference>
<evidence type="ECO:0000256" key="8">
    <source>
        <dbReference type="RuleBase" id="RU000688"/>
    </source>
</evidence>
<evidence type="ECO:0000256" key="2">
    <source>
        <dbReference type="ARBA" id="ARBA00004370"/>
    </source>
</evidence>
<feature type="transmembrane region" description="Helical" evidence="9">
    <location>
        <begin position="83"/>
        <end position="109"/>
    </location>
</feature>
<comment type="subcellular location">
    <subcellularLocation>
        <location evidence="2">Membrane</location>
    </subcellularLocation>
</comment>
<evidence type="ECO:0000256" key="6">
    <source>
        <dbReference type="ARBA" id="ARBA00023136"/>
    </source>
</evidence>
<dbReference type="PROSITE" id="PS00237">
    <property type="entry name" value="G_PROTEIN_RECEP_F1_1"/>
    <property type="match status" value="1"/>
</dbReference>
<dbReference type="PANTHER" id="PTHR46061">
    <property type="entry name" value="THYROTROPIN-RELEASING HORMONE RECEPTOR"/>
    <property type="match status" value="1"/>
</dbReference>
<evidence type="ECO:0000256" key="4">
    <source>
        <dbReference type="ARBA" id="ARBA00022692"/>
    </source>
</evidence>
<dbReference type="GeneID" id="106806050"/>
<dbReference type="Pfam" id="PF00001">
    <property type="entry name" value="7tm_1"/>
    <property type="match status" value="1"/>
</dbReference>
<accession>A0ABM1DTV7</accession>
<dbReference type="Proteomes" id="UP000695022">
    <property type="component" value="Unplaced"/>
</dbReference>
<keyword evidence="8" id="KW-0807">Transducer</keyword>
<sequence>MEVFVNDSSTPDDDVGSMYAHYGNATDDAVAATNSSDPKYFATNYRIIGTVFGIIIFFVGVVGNVMVVVVVRRTKSMQSPTNCYLVSLAIADCLVLFAAVPNEVIGYYLLVGEWIWGKIGCSLLVFLQYLGINVSSLSITAFTIERYIAICHPMKAQVVCTMERAKKIIIGLWAFAILYCAPWLPLTRTMPLPYKGVSKESCEFKLSREMYTWIYLGDFVLFYVIPLLLSCVLYGLIGKILFTSTIPKSLGTCKSNGHAGESKKNTTSSRVQVVKMLVVVVVLFAILWMPYRFILVYNSFRSLANKSQLQDYWYFMFAKTLIYINSAINPILYNAMSVKFRRAFKHLLTCGREDDPRGYYSRTMSTVV</sequence>
<evidence type="ECO:0000256" key="7">
    <source>
        <dbReference type="ARBA" id="ARBA00032251"/>
    </source>
</evidence>
<name>A0ABM1DTV7_PRICU</name>
<feature type="domain" description="G-protein coupled receptors family 1 profile" evidence="10">
    <location>
        <begin position="63"/>
        <end position="333"/>
    </location>
</feature>
<evidence type="ECO:0000256" key="1">
    <source>
        <dbReference type="ARBA" id="ARBA00004100"/>
    </source>
</evidence>